<keyword evidence="1" id="KW-1133">Transmembrane helix</keyword>
<dbReference type="STRING" id="1805209.AUJ73_04005"/>
<evidence type="ECO:0000256" key="1">
    <source>
        <dbReference type="SAM" id="Phobius"/>
    </source>
</evidence>
<dbReference type="Proteomes" id="UP000183120">
    <property type="component" value="Unassembled WGS sequence"/>
</dbReference>
<accession>A0A1J4TRJ6</accession>
<reference evidence="2 3" key="1">
    <citation type="journal article" date="2016" name="Environ. Microbiol.">
        <title>Genomic resolution of a cold subsurface aquifer community provides metabolic insights for novel microbes adapted to high CO concentrations.</title>
        <authorList>
            <person name="Probst A.J."/>
            <person name="Castelle C.J."/>
            <person name="Singh A."/>
            <person name="Brown C.T."/>
            <person name="Anantharaman K."/>
            <person name="Sharon I."/>
            <person name="Hug L.A."/>
            <person name="Burstein D."/>
            <person name="Emerson J.B."/>
            <person name="Thomas B.C."/>
            <person name="Banfield J.F."/>
        </authorList>
    </citation>
    <scope>NUCLEOTIDE SEQUENCE [LARGE SCALE GENOMIC DNA]</scope>
    <source>
        <strain evidence="2">CG1_02_37_22</strain>
    </source>
</reference>
<keyword evidence="1" id="KW-0472">Membrane</keyword>
<evidence type="ECO:0000313" key="3">
    <source>
        <dbReference type="Proteomes" id="UP000183120"/>
    </source>
</evidence>
<dbReference type="EMBL" id="MNUY01000063">
    <property type="protein sequence ID" value="OIO13261.1"/>
    <property type="molecule type" value="Genomic_DNA"/>
</dbReference>
<evidence type="ECO:0000313" key="2">
    <source>
        <dbReference type="EMBL" id="OIO13261.1"/>
    </source>
</evidence>
<name>A0A1J4TRJ6_9BACT</name>
<organism evidence="2 3">
    <name type="scientific">Candidatus Gottesmanbacteria bacterium CG1_02_37_22</name>
    <dbReference type="NCBI Taxonomy" id="1805209"/>
    <lineage>
        <taxon>Bacteria</taxon>
        <taxon>Candidatus Gottesmaniibacteriota</taxon>
    </lineage>
</organism>
<keyword evidence="1" id="KW-0812">Transmembrane</keyword>
<sequence>MMSDKDHTNSNFWVGFFLGGIIGAFFIFFLGTKEGKKIVEGLIEKIQNYEDDLEEKATALQKKGHQIIKDTIVVKDKVTEELKDGKKILSSNLSKKINQTLNQIEDVQQKGIEFTKEVQKRVFRKNGKPLAKK</sequence>
<dbReference type="AlphaFoldDB" id="A0A1J4TRJ6"/>
<protein>
    <recommendedName>
        <fullName evidence="4">General stress protein</fullName>
    </recommendedName>
</protein>
<evidence type="ECO:0008006" key="4">
    <source>
        <dbReference type="Google" id="ProtNLM"/>
    </source>
</evidence>
<gene>
    <name evidence="2" type="ORF">AUJ73_04005</name>
</gene>
<proteinExistence type="predicted"/>
<comment type="caution">
    <text evidence="2">The sequence shown here is derived from an EMBL/GenBank/DDBJ whole genome shotgun (WGS) entry which is preliminary data.</text>
</comment>
<feature type="transmembrane region" description="Helical" evidence="1">
    <location>
        <begin position="12"/>
        <end position="30"/>
    </location>
</feature>